<evidence type="ECO:0000313" key="2">
    <source>
        <dbReference type="Proteomes" id="UP001589774"/>
    </source>
</evidence>
<evidence type="ECO:0000313" key="1">
    <source>
        <dbReference type="EMBL" id="MFC0318227.1"/>
    </source>
</evidence>
<dbReference type="Proteomes" id="UP001589774">
    <property type="component" value="Unassembled WGS sequence"/>
</dbReference>
<proteinExistence type="predicted"/>
<reference evidence="1 2" key="1">
    <citation type="submission" date="2024-09" db="EMBL/GenBank/DDBJ databases">
        <authorList>
            <person name="Sun Q."/>
            <person name="Mori K."/>
        </authorList>
    </citation>
    <scope>NUCLEOTIDE SEQUENCE [LARGE SCALE GENOMIC DNA]</scope>
    <source>
        <strain evidence="1 2">CCM 7765</strain>
    </source>
</reference>
<gene>
    <name evidence="1" type="ORF">ACFFI0_07895</name>
</gene>
<comment type="caution">
    <text evidence="1">The sequence shown here is derived from an EMBL/GenBank/DDBJ whole genome shotgun (WGS) entry which is preliminary data.</text>
</comment>
<evidence type="ECO:0008006" key="3">
    <source>
        <dbReference type="Google" id="ProtNLM"/>
    </source>
</evidence>
<dbReference type="EMBL" id="JBHLWO010000001">
    <property type="protein sequence ID" value="MFC0318227.1"/>
    <property type="molecule type" value="Genomic_DNA"/>
</dbReference>
<protein>
    <recommendedName>
        <fullName evidence="3">Secreted protein</fullName>
    </recommendedName>
</protein>
<accession>A0ABV6HH56</accession>
<sequence length="106" mass="11943">MICRRIIAYALLMLMLVIHMVKALHEHPVPVSSKHKYCGETEQIVAQHSAHCKICDFHLIGDSDVSVLSFRFLIPQIAEVYDTPNASFCYAKYLIVVSLRGPPISC</sequence>
<organism evidence="1 2">
    <name type="scientific">Olivibacter oleidegradans</name>
    <dbReference type="NCBI Taxonomy" id="760123"/>
    <lineage>
        <taxon>Bacteria</taxon>
        <taxon>Pseudomonadati</taxon>
        <taxon>Bacteroidota</taxon>
        <taxon>Sphingobacteriia</taxon>
        <taxon>Sphingobacteriales</taxon>
        <taxon>Sphingobacteriaceae</taxon>
        <taxon>Olivibacter</taxon>
    </lineage>
</organism>
<keyword evidence="2" id="KW-1185">Reference proteome</keyword>
<name>A0ABV6HH56_9SPHI</name>